<organism evidence="4 5">
    <name type="scientific">Mucor velutinosus</name>
    <dbReference type="NCBI Taxonomy" id="708070"/>
    <lineage>
        <taxon>Eukaryota</taxon>
        <taxon>Fungi</taxon>
        <taxon>Fungi incertae sedis</taxon>
        <taxon>Mucoromycota</taxon>
        <taxon>Mucoromycotina</taxon>
        <taxon>Mucoromycetes</taxon>
        <taxon>Mucorales</taxon>
        <taxon>Mucorineae</taxon>
        <taxon>Mucoraceae</taxon>
        <taxon>Mucor</taxon>
    </lineage>
</organism>
<feature type="domain" description="KxDL" evidence="3">
    <location>
        <begin position="11"/>
        <end position="94"/>
    </location>
</feature>
<keyword evidence="4" id="KW-0808">Transferase</keyword>
<keyword evidence="4" id="KW-0418">Kinase</keyword>
<dbReference type="RefSeq" id="XP_064688069.1">
    <property type="nucleotide sequence ID" value="XM_064831201.1"/>
</dbReference>
<keyword evidence="5" id="KW-1185">Reference proteome</keyword>
<feature type="region of interest" description="Disordered" evidence="2">
    <location>
        <begin position="93"/>
        <end position="119"/>
    </location>
</feature>
<dbReference type="PANTHER" id="PTHR13511">
    <property type="entry name" value="KXDL MOTIF-CONTAINING PROTEIN 1"/>
    <property type="match status" value="1"/>
</dbReference>
<dbReference type="AlphaFoldDB" id="A0AAN7DQD2"/>
<dbReference type="Pfam" id="PF10241">
    <property type="entry name" value="KxDL"/>
    <property type="match status" value="1"/>
</dbReference>
<accession>A0AAN7DQD2</accession>
<dbReference type="GeneID" id="89955704"/>
<dbReference type="InterPro" id="IPR019371">
    <property type="entry name" value="KxDL_dom"/>
</dbReference>
<dbReference type="GO" id="GO:0099078">
    <property type="term" value="C:BORC complex"/>
    <property type="evidence" value="ECO:0007669"/>
    <property type="project" value="TreeGrafter"/>
</dbReference>
<dbReference type="GO" id="GO:0032418">
    <property type="term" value="P:lysosome localization"/>
    <property type="evidence" value="ECO:0007669"/>
    <property type="project" value="TreeGrafter"/>
</dbReference>
<evidence type="ECO:0000313" key="5">
    <source>
        <dbReference type="Proteomes" id="UP001304243"/>
    </source>
</evidence>
<proteinExistence type="inferred from homology"/>
<evidence type="ECO:0000256" key="1">
    <source>
        <dbReference type="ARBA" id="ARBA00005913"/>
    </source>
</evidence>
<evidence type="ECO:0000256" key="2">
    <source>
        <dbReference type="SAM" id="MobiDB-lite"/>
    </source>
</evidence>
<gene>
    <name evidence="4" type="ORF">ATC70_012018</name>
</gene>
<dbReference type="Proteomes" id="UP001304243">
    <property type="component" value="Unassembled WGS sequence"/>
</dbReference>
<reference evidence="4 5" key="1">
    <citation type="submission" date="2022-11" db="EMBL/GenBank/DDBJ databases">
        <title>Mucor velutinosus strain NIH1002 WGS.</title>
        <authorList>
            <person name="Subramanian P."/>
            <person name="Mullikin J.C."/>
            <person name="Segre J.A."/>
            <person name="Zelazny A.M."/>
        </authorList>
    </citation>
    <scope>NUCLEOTIDE SEQUENCE [LARGE SCALE GENOMIC DNA]</scope>
    <source>
        <strain evidence="4 5">NIH1002</strain>
    </source>
</reference>
<evidence type="ECO:0000313" key="4">
    <source>
        <dbReference type="EMBL" id="KAK4521403.1"/>
    </source>
</evidence>
<sequence>MSVPNHLASQLLQLKSDQEIEEIIKSQDESLQVYKDTQQKLEAFNKFSQARYHNIHKHFELHIKLLKEVKGDLNNVFGKLRKIKQQLASKYPDEMNQVLKTYPPPRVEEDDDDDDDDET</sequence>
<dbReference type="GO" id="GO:0016301">
    <property type="term" value="F:kinase activity"/>
    <property type="evidence" value="ECO:0007669"/>
    <property type="project" value="UniProtKB-KW"/>
</dbReference>
<dbReference type="InterPro" id="IPR039843">
    <property type="entry name" value="KXD1-like"/>
</dbReference>
<protein>
    <submittedName>
        <fullName evidence="4">Protein kinase domain-containing protein</fullName>
    </submittedName>
</protein>
<feature type="compositionally biased region" description="Acidic residues" evidence="2">
    <location>
        <begin position="108"/>
        <end position="119"/>
    </location>
</feature>
<evidence type="ECO:0000259" key="3">
    <source>
        <dbReference type="Pfam" id="PF10241"/>
    </source>
</evidence>
<name>A0AAN7DQD2_9FUNG</name>
<comment type="similarity">
    <text evidence="1">Belongs to the KXD1 family.</text>
</comment>
<comment type="caution">
    <text evidence="4">The sequence shown here is derived from an EMBL/GenBank/DDBJ whole genome shotgun (WGS) entry which is preliminary data.</text>
</comment>
<dbReference type="PANTHER" id="PTHR13511:SF0">
    <property type="entry name" value="KXDL MOTIF-CONTAINING PROTEIN 1"/>
    <property type="match status" value="1"/>
</dbReference>
<dbReference type="EMBL" id="JASEJX010000004">
    <property type="protein sequence ID" value="KAK4521403.1"/>
    <property type="molecule type" value="Genomic_DNA"/>
</dbReference>